<evidence type="ECO:0000313" key="3">
    <source>
        <dbReference type="Proteomes" id="UP001596115"/>
    </source>
</evidence>
<proteinExistence type="predicted"/>
<feature type="compositionally biased region" description="Basic and acidic residues" evidence="1">
    <location>
        <begin position="69"/>
        <end position="79"/>
    </location>
</feature>
<comment type="caution">
    <text evidence="2">The sequence shown here is derived from an EMBL/GenBank/DDBJ whole genome shotgun (WGS) entry which is preliminary data.</text>
</comment>
<sequence length="107" mass="11955">MTDPQTRIAALVLSGTIERAAQRTQQERSEDVRVALEVAAEVLRQRAGGNPVDLIHDRPRLQPRPAATTKERVEVKEDLAPLDQLLADRRGIRPPAKPPTTKRQTLH</sequence>
<name>A0ABW1MXM3_9GAMM</name>
<keyword evidence="3" id="KW-1185">Reference proteome</keyword>
<dbReference type="Proteomes" id="UP001596115">
    <property type="component" value="Unassembled WGS sequence"/>
</dbReference>
<evidence type="ECO:0000256" key="1">
    <source>
        <dbReference type="SAM" id="MobiDB-lite"/>
    </source>
</evidence>
<evidence type="ECO:0000313" key="2">
    <source>
        <dbReference type="EMBL" id="MFC6068533.1"/>
    </source>
</evidence>
<reference evidence="2 3" key="1">
    <citation type="submission" date="2024-09" db="EMBL/GenBank/DDBJ databases">
        <title>Whole genome analysis of Stenotrophomonas geniculata MK-1, and its biological control impact on peanut foliage fungus diseases.</title>
        <authorList>
            <person name="Ahsan T."/>
        </authorList>
    </citation>
    <scope>NUCLEOTIDE SEQUENCE [LARGE SCALE GENOMIC DNA]</scope>
    <source>
        <strain evidence="2 3">MK-1</strain>
    </source>
</reference>
<gene>
    <name evidence="2" type="ORF">ACFLLB_02995</name>
</gene>
<dbReference type="EMBL" id="JBHRFL010000002">
    <property type="protein sequence ID" value="MFC6068533.1"/>
    <property type="molecule type" value="Genomic_DNA"/>
</dbReference>
<organism evidence="2 3">
    <name type="scientific">Stenotrophomonas geniculata</name>
    <dbReference type="NCBI Taxonomy" id="86188"/>
    <lineage>
        <taxon>Bacteria</taxon>
        <taxon>Pseudomonadati</taxon>
        <taxon>Pseudomonadota</taxon>
        <taxon>Gammaproteobacteria</taxon>
        <taxon>Lysobacterales</taxon>
        <taxon>Lysobacteraceae</taxon>
        <taxon>Stenotrophomonas</taxon>
    </lineage>
</organism>
<dbReference type="RefSeq" id="WP_242877251.1">
    <property type="nucleotide sequence ID" value="NZ_JBFLAA010000007.1"/>
</dbReference>
<protein>
    <submittedName>
        <fullName evidence="2">Uncharacterized protein</fullName>
    </submittedName>
</protein>
<feature type="region of interest" description="Disordered" evidence="1">
    <location>
        <begin position="50"/>
        <end position="107"/>
    </location>
</feature>
<accession>A0ABW1MXM3</accession>